<dbReference type="Pfam" id="PF14398">
    <property type="entry name" value="ATPgrasp_YheCD"/>
    <property type="match status" value="1"/>
</dbReference>
<dbReference type="STRING" id="555088.DealDRAFT_0146"/>
<gene>
    <name evidence="1" type="ORF">DealDRAFT_0146</name>
</gene>
<evidence type="ECO:0008006" key="3">
    <source>
        <dbReference type="Google" id="ProtNLM"/>
    </source>
</evidence>
<dbReference type="AlphaFoldDB" id="C0GCD7"/>
<name>C0GCD7_DETAL</name>
<keyword evidence="2" id="KW-1185">Reference proteome</keyword>
<dbReference type="RefSeq" id="WP_008513902.1">
    <property type="nucleotide sequence ID" value="NZ_ACJM01000001.1"/>
</dbReference>
<dbReference type="eggNOG" id="COG0189">
    <property type="taxonomic scope" value="Bacteria"/>
</dbReference>
<dbReference type="OrthoDB" id="7869153at2"/>
<dbReference type="EMBL" id="ACJM01000001">
    <property type="protein sequence ID" value="EEG78872.1"/>
    <property type="molecule type" value="Genomic_DNA"/>
</dbReference>
<comment type="caution">
    <text evidence="1">The sequence shown here is derived from an EMBL/GenBank/DDBJ whole genome shotgun (WGS) entry which is preliminary data.</text>
</comment>
<evidence type="ECO:0000313" key="2">
    <source>
        <dbReference type="Proteomes" id="UP000006443"/>
    </source>
</evidence>
<accession>C0GCD7</accession>
<reference evidence="1 2" key="1">
    <citation type="submission" date="2009-02" db="EMBL/GenBank/DDBJ databases">
        <title>Sequencing of the draft genome and assembly of Dethiobacter alkaliphilus AHT 1.</title>
        <authorList>
            <consortium name="US DOE Joint Genome Institute (JGI-PGF)"/>
            <person name="Lucas S."/>
            <person name="Copeland A."/>
            <person name="Lapidus A."/>
            <person name="Glavina del Rio T."/>
            <person name="Dalin E."/>
            <person name="Tice H."/>
            <person name="Bruce D."/>
            <person name="Goodwin L."/>
            <person name="Pitluck S."/>
            <person name="Larimer F."/>
            <person name="Land M.L."/>
            <person name="Hauser L."/>
            <person name="Muyzer G."/>
        </authorList>
    </citation>
    <scope>NUCLEOTIDE SEQUENCE [LARGE SCALE GENOMIC DNA]</scope>
    <source>
        <strain evidence="1 2">AHT 1</strain>
    </source>
</reference>
<proteinExistence type="predicted"/>
<evidence type="ECO:0000313" key="1">
    <source>
        <dbReference type="EMBL" id="EEG78872.1"/>
    </source>
</evidence>
<sequence>MNEELKNIFRVFDEQNNELQRKLQQDLTAVIELLKTESKDEPCTDLKTEKPTVEAHELKTVDIGLIVHASRHHWFIAMKQIMQEVARKYKKRMVLFTVNDIDLDKSKIDNAVLLDGSKEEVVNSQIPPLIFNFVLHSKTSSVSKMRKLRMAKHIKVINPINKFYQNVLFDMISGITQTNDFLLPYIMLTATSLKTFSKKHDRFYVLPQRAKKKCRAIVIKKVNSNEDSEQYEIKLGNFRQVVVGEKLYKSLKKLVRDKKCMLVKDPLPVNWNYSPLEIRGYVQKNINGQWELLDLIAKKEIFAKDSIYDGSTGELAEILLEIFPDQLSNLKKKIHDAAIDASLILDFYIPNIGSCYFDFIVDLDANPYLLRVGGAEQENFLYEHSLTWHKYILNIGLYLIFLSNKD</sequence>
<organism evidence="1 2">
    <name type="scientific">Dethiobacter alkaliphilus AHT 1</name>
    <dbReference type="NCBI Taxonomy" id="555088"/>
    <lineage>
        <taxon>Bacteria</taxon>
        <taxon>Bacillati</taxon>
        <taxon>Bacillota</taxon>
        <taxon>Dethiobacteria</taxon>
        <taxon>Dethiobacterales</taxon>
        <taxon>Dethiobacteraceae</taxon>
        <taxon>Dethiobacter</taxon>
    </lineage>
</organism>
<dbReference type="Proteomes" id="UP000006443">
    <property type="component" value="Unassembled WGS sequence"/>
</dbReference>
<protein>
    <recommendedName>
        <fullName evidence="3">ATP-grasp domain-containing protein</fullName>
    </recommendedName>
</protein>
<dbReference type="InterPro" id="IPR026838">
    <property type="entry name" value="YheC/D"/>
</dbReference>